<dbReference type="InterPro" id="IPR050951">
    <property type="entry name" value="Retrovirus_Pol_polyprotein"/>
</dbReference>
<feature type="domain" description="Integrase catalytic" evidence="1">
    <location>
        <begin position="59"/>
        <end position="166"/>
    </location>
</feature>
<dbReference type="AlphaFoldDB" id="A0A9Q0YQ56"/>
<dbReference type="InterPro" id="IPR041588">
    <property type="entry name" value="Integrase_H2C2"/>
</dbReference>
<organism evidence="2 3">
    <name type="scientific">Holothuria leucospilota</name>
    <name type="common">Black long sea cucumber</name>
    <name type="synonym">Mertensiothuria leucospilota</name>
    <dbReference type="NCBI Taxonomy" id="206669"/>
    <lineage>
        <taxon>Eukaryota</taxon>
        <taxon>Metazoa</taxon>
        <taxon>Echinodermata</taxon>
        <taxon>Eleutherozoa</taxon>
        <taxon>Echinozoa</taxon>
        <taxon>Holothuroidea</taxon>
        <taxon>Aspidochirotacea</taxon>
        <taxon>Aspidochirotida</taxon>
        <taxon>Holothuriidae</taxon>
        <taxon>Holothuria</taxon>
    </lineage>
</organism>
<dbReference type="Gene3D" id="3.30.420.10">
    <property type="entry name" value="Ribonuclease H-like superfamily/Ribonuclease H"/>
    <property type="match status" value="1"/>
</dbReference>
<accession>A0A9Q0YQ56</accession>
<dbReference type="OrthoDB" id="10053647at2759"/>
<gene>
    <name evidence="2" type="ORF">HOLleu_35558</name>
</gene>
<dbReference type="GO" id="GO:0015074">
    <property type="term" value="P:DNA integration"/>
    <property type="evidence" value="ECO:0007669"/>
    <property type="project" value="InterPro"/>
</dbReference>
<dbReference type="InterPro" id="IPR036397">
    <property type="entry name" value="RNaseH_sf"/>
</dbReference>
<dbReference type="EMBL" id="JAIZAY010000019">
    <property type="protein sequence ID" value="KAJ8023221.1"/>
    <property type="molecule type" value="Genomic_DNA"/>
</dbReference>
<evidence type="ECO:0000313" key="2">
    <source>
        <dbReference type="EMBL" id="KAJ8023221.1"/>
    </source>
</evidence>
<dbReference type="FunFam" id="3.30.420.10:FF:000063">
    <property type="entry name" value="Retrovirus-related Pol polyprotein from transposon 297-like Protein"/>
    <property type="match status" value="1"/>
</dbReference>
<dbReference type="PANTHER" id="PTHR37984">
    <property type="entry name" value="PROTEIN CBG26694"/>
    <property type="match status" value="1"/>
</dbReference>
<comment type="caution">
    <text evidence="2">The sequence shown here is derived from an EMBL/GenBank/DDBJ whole genome shotgun (WGS) entry which is preliminary data.</text>
</comment>
<dbReference type="InterPro" id="IPR012337">
    <property type="entry name" value="RNaseH-like_sf"/>
</dbReference>
<dbReference type="GO" id="GO:0003676">
    <property type="term" value="F:nucleic acid binding"/>
    <property type="evidence" value="ECO:0007669"/>
    <property type="project" value="InterPro"/>
</dbReference>
<dbReference type="PANTHER" id="PTHR37984:SF7">
    <property type="entry name" value="INTEGRASE CATALYTIC DOMAIN-CONTAINING PROTEIN"/>
    <property type="match status" value="1"/>
</dbReference>
<dbReference type="Proteomes" id="UP001152320">
    <property type="component" value="Chromosome 19"/>
</dbReference>
<dbReference type="PROSITE" id="PS50994">
    <property type="entry name" value="INTEGRASE"/>
    <property type="match status" value="1"/>
</dbReference>
<dbReference type="SUPFAM" id="SSF53098">
    <property type="entry name" value="Ribonuclease H-like"/>
    <property type="match status" value="1"/>
</dbReference>
<evidence type="ECO:0000259" key="1">
    <source>
        <dbReference type="PROSITE" id="PS50994"/>
    </source>
</evidence>
<evidence type="ECO:0000313" key="3">
    <source>
        <dbReference type="Proteomes" id="UP001152320"/>
    </source>
</evidence>
<dbReference type="Pfam" id="PF00665">
    <property type="entry name" value="rve"/>
    <property type="match status" value="1"/>
</dbReference>
<dbReference type="Gene3D" id="1.10.340.70">
    <property type="match status" value="1"/>
</dbReference>
<protein>
    <recommendedName>
        <fullName evidence="1">Integrase catalytic domain-containing protein</fullName>
    </recommendedName>
</protein>
<dbReference type="Pfam" id="PF17921">
    <property type="entry name" value="Integrase_H2C2"/>
    <property type="match status" value="1"/>
</dbReference>
<keyword evidence="3" id="KW-1185">Reference proteome</keyword>
<proteinExistence type="predicted"/>
<name>A0A9Q0YQ56_HOLLE</name>
<sequence length="208" mass="23911">MLRRIHTGHLGIEKCKKRAREVIYWPRIDQDIKNLVEVCSTCLTYRSKQQQEPLEPHSDIEQPWVKVGIDLFTLKGINYLIVTDYFSSYPEFVSMLNTTRRAVIDKIKTIFARHGIPEEVFSDNGPQFTSREFRQFSEEWEFKHTTSSPLYPQSNGLLERSIQTVKTGVCNLRPAGQMRPATSSCAAREPISICLIFGPCTSCYLTTN</sequence>
<dbReference type="InterPro" id="IPR001584">
    <property type="entry name" value="Integrase_cat-core"/>
</dbReference>
<reference evidence="2" key="1">
    <citation type="submission" date="2021-10" db="EMBL/GenBank/DDBJ databases">
        <title>Tropical sea cucumber genome reveals ecological adaptation and Cuvierian tubules defense mechanism.</title>
        <authorList>
            <person name="Chen T."/>
        </authorList>
    </citation>
    <scope>NUCLEOTIDE SEQUENCE</scope>
    <source>
        <strain evidence="2">Nanhai2018</strain>
        <tissue evidence="2">Muscle</tissue>
    </source>
</reference>